<dbReference type="InterPro" id="IPR051013">
    <property type="entry name" value="MBL_superfamily_lactonases"/>
</dbReference>
<dbReference type="Gene3D" id="3.60.15.10">
    <property type="entry name" value="Ribonuclease Z/Hydroxyacylglutathione hydrolase-like"/>
    <property type="match status" value="1"/>
</dbReference>
<evidence type="ECO:0000259" key="6">
    <source>
        <dbReference type="SMART" id="SM00849"/>
    </source>
</evidence>
<dbReference type="Pfam" id="PF00753">
    <property type="entry name" value="Lactamase_B"/>
    <property type="match status" value="1"/>
</dbReference>
<organism evidence="7 8">
    <name type="scientific">Psychromarinibacter sediminicola</name>
    <dbReference type="NCBI Taxonomy" id="3033385"/>
    <lineage>
        <taxon>Bacteria</taxon>
        <taxon>Pseudomonadati</taxon>
        <taxon>Pseudomonadota</taxon>
        <taxon>Alphaproteobacteria</taxon>
        <taxon>Rhodobacterales</taxon>
        <taxon>Paracoccaceae</taxon>
        <taxon>Psychromarinibacter</taxon>
    </lineage>
</organism>
<keyword evidence="2" id="KW-0479">Metal-binding</keyword>
<dbReference type="RefSeq" id="WP_275566586.1">
    <property type="nucleotide sequence ID" value="NZ_JARGYC010000013.1"/>
</dbReference>
<dbReference type="AlphaFoldDB" id="A0AAE3T7Q1"/>
<dbReference type="GO" id="GO:0016787">
    <property type="term" value="F:hydrolase activity"/>
    <property type="evidence" value="ECO:0007669"/>
    <property type="project" value="UniProtKB-KW"/>
</dbReference>
<evidence type="ECO:0000313" key="7">
    <source>
        <dbReference type="EMBL" id="MDF0600442.1"/>
    </source>
</evidence>
<gene>
    <name evidence="7" type="ORF">P1J78_06850</name>
</gene>
<evidence type="ECO:0000256" key="4">
    <source>
        <dbReference type="ARBA" id="ARBA00022833"/>
    </source>
</evidence>
<evidence type="ECO:0000256" key="1">
    <source>
        <dbReference type="ARBA" id="ARBA00007749"/>
    </source>
</evidence>
<comment type="similarity">
    <text evidence="1">Belongs to the metallo-beta-lactamase superfamily.</text>
</comment>
<dbReference type="InterPro" id="IPR036866">
    <property type="entry name" value="RibonucZ/Hydroxyglut_hydro"/>
</dbReference>
<comment type="caution">
    <text evidence="7">The sequence shown here is derived from an EMBL/GenBank/DDBJ whole genome shotgun (WGS) entry which is preliminary data.</text>
</comment>
<dbReference type="SMART" id="SM00849">
    <property type="entry name" value="Lactamase_B"/>
    <property type="match status" value="1"/>
</dbReference>
<dbReference type="PANTHER" id="PTHR42978:SF6">
    <property type="entry name" value="QUORUM-QUENCHING LACTONASE YTNP-RELATED"/>
    <property type="match status" value="1"/>
</dbReference>
<reference evidence="7" key="1">
    <citation type="submission" date="2023-03" db="EMBL/GenBank/DDBJ databases">
        <title>Multiphase analysis and comparison of six strains from genera Psychromarinibacter, Lutimaribacter, and Maritimibacter, including a novel species: Psychromarinibacter sediminicola sp. nov.</title>
        <authorList>
            <person name="Wang Y.-H."/>
            <person name="Ye M.-Q."/>
            <person name="Du Z.-J."/>
        </authorList>
    </citation>
    <scope>NUCLEOTIDE SEQUENCE</scope>
    <source>
        <strain evidence="7">C21-152</strain>
    </source>
</reference>
<dbReference type="EMBL" id="JARGYC010000013">
    <property type="protein sequence ID" value="MDF0600442.1"/>
    <property type="molecule type" value="Genomic_DNA"/>
</dbReference>
<evidence type="ECO:0000256" key="5">
    <source>
        <dbReference type="SAM" id="MobiDB-lite"/>
    </source>
</evidence>
<dbReference type="CDD" id="cd16277">
    <property type="entry name" value="metallo-hydrolase-like_MBL-fold"/>
    <property type="match status" value="1"/>
</dbReference>
<name>A0AAE3T7Q1_9RHOB</name>
<dbReference type="SUPFAM" id="SSF56281">
    <property type="entry name" value="Metallo-hydrolase/oxidoreductase"/>
    <property type="match status" value="1"/>
</dbReference>
<dbReference type="Proteomes" id="UP001220964">
    <property type="component" value="Unassembled WGS sequence"/>
</dbReference>
<evidence type="ECO:0000256" key="2">
    <source>
        <dbReference type="ARBA" id="ARBA00022723"/>
    </source>
</evidence>
<evidence type="ECO:0000256" key="3">
    <source>
        <dbReference type="ARBA" id="ARBA00022801"/>
    </source>
</evidence>
<feature type="domain" description="Metallo-beta-lactamase" evidence="6">
    <location>
        <begin position="68"/>
        <end position="280"/>
    </location>
</feature>
<keyword evidence="8" id="KW-1185">Reference proteome</keyword>
<keyword evidence="3" id="KW-0378">Hydrolase</keyword>
<feature type="compositionally biased region" description="Basic and acidic residues" evidence="5">
    <location>
        <begin position="408"/>
        <end position="417"/>
    </location>
</feature>
<sequence>MTAAGPPFRVMAPLRIGAVGLSAIMEYQKPGPVAADFFTGFDAERLARHLPDLPAGHFDAATGRIVMAFQTFLVRTPRHLILVDTCCGADKFRPEPMPHPTAAWLEGLHAAGVSEADIDFVLCTHLHVDHTGWNTRLERGRWVPTFPNATYVFSRAEYRYWEKLARSGAELPRVSRGIWEMNCLPVAEAGQALLVDDGHVLDEYVSLVPSPGHSPHHVCIRISSGGQEALVLGDMVHSVLQCHAPDWSTRVCWDPDLAARSRRAVLQEAAERRSVLLPVHFPAPTAGRLSAAGDGYDYRFVDTCVLARTTPRVRIRHLRVTNAFRKRCVQAHTRRVAAAGAQPRRRGRAHRTAGRPSSPGRPRDQPGGFQFVKRRPKAVGRGAAEFVVWVRAEDAASAGDGPTARTRCGKDTNGRTT</sequence>
<feature type="region of interest" description="Disordered" evidence="5">
    <location>
        <begin position="333"/>
        <end position="379"/>
    </location>
</feature>
<proteinExistence type="inferred from homology"/>
<dbReference type="PANTHER" id="PTHR42978">
    <property type="entry name" value="QUORUM-QUENCHING LACTONASE YTNP-RELATED-RELATED"/>
    <property type="match status" value="1"/>
</dbReference>
<dbReference type="InterPro" id="IPR001279">
    <property type="entry name" value="Metallo-B-lactamas"/>
</dbReference>
<evidence type="ECO:0000313" key="8">
    <source>
        <dbReference type="Proteomes" id="UP001220964"/>
    </source>
</evidence>
<feature type="region of interest" description="Disordered" evidence="5">
    <location>
        <begin position="395"/>
        <end position="417"/>
    </location>
</feature>
<feature type="compositionally biased region" description="Basic residues" evidence="5">
    <location>
        <begin position="343"/>
        <end position="353"/>
    </location>
</feature>
<accession>A0AAE3T7Q1</accession>
<protein>
    <submittedName>
        <fullName evidence="7">MBL fold metallo-hydrolase</fullName>
    </submittedName>
</protein>
<dbReference type="GO" id="GO:0046872">
    <property type="term" value="F:metal ion binding"/>
    <property type="evidence" value="ECO:0007669"/>
    <property type="project" value="UniProtKB-KW"/>
</dbReference>
<keyword evidence="4" id="KW-0862">Zinc</keyword>